<dbReference type="OrthoDB" id="581140at2"/>
<dbReference type="KEGG" id="cpip:CJF12_19420"/>
<dbReference type="RefSeq" id="WP_034685725.1">
    <property type="nucleotide sequence ID" value="NZ_CP023049.2"/>
</dbReference>
<gene>
    <name evidence="1" type="ORF">IQ37_13030</name>
</gene>
<dbReference type="Proteomes" id="UP000028709">
    <property type="component" value="Unassembled WGS sequence"/>
</dbReference>
<protein>
    <submittedName>
        <fullName evidence="1">Uncharacterized protein</fullName>
    </submittedName>
</protein>
<sequence>MYFIIAEDANFTVNPKIKKVPYNASGIDVAVNFKPNSNSNYFTLVTLQGNSITDTTASPSPMGISTASDSWKPTAPNTYLELRAKNLGMVVTRLTTTARNAITQQKGMLVYDTTLGRFFVSNGTNWRELDRIDTANEPSICN</sequence>
<accession>A0A086B6Y9</accession>
<proteinExistence type="predicted"/>
<keyword evidence="2" id="KW-1185">Reference proteome</keyword>
<name>A0A086B6Y9_9FLAO</name>
<dbReference type="STRING" id="558152.IQ37_13030"/>
<reference evidence="1 2" key="1">
    <citation type="submission" date="2014-07" db="EMBL/GenBank/DDBJ databases">
        <title>Genome of Chryseobacterium piperi CTM.</title>
        <authorList>
            <person name="Pipes S.E."/>
            <person name="Stropko S.J."/>
            <person name="Newman J.D."/>
        </authorList>
    </citation>
    <scope>NUCLEOTIDE SEQUENCE [LARGE SCALE GENOMIC DNA]</scope>
    <source>
        <strain evidence="1 2">CTM</strain>
    </source>
</reference>
<comment type="caution">
    <text evidence="1">The sequence shown here is derived from an EMBL/GenBank/DDBJ whole genome shotgun (WGS) entry which is preliminary data.</text>
</comment>
<organism evidence="1 2">
    <name type="scientific">Chryseobacterium piperi</name>
    <dbReference type="NCBI Taxonomy" id="558152"/>
    <lineage>
        <taxon>Bacteria</taxon>
        <taxon>Pseudomonadati</taxon>
        <taxon>Bacteroidota</taxon>
        <taxon>Flavobacteriia</taxon>
        <taxon>Flavobacteriales</taxon>
        <taxon>Weeksellaceae</taxon>
        <taxon>Chryseobacterium group</taxon>
        <taxon>Chryseobacterium</taxon>
    </lineage>
</organism>
<dbReference type="AlphaFoldDB" id="A0A086B6Y9"/>
<evidence type="ECO:0000313" key="2">
    <source>
        <dbReference type="Proteomes" id="UP000028709"/>
    </source>
</evidence>
<dbReference type="EMBL" id="JPRJ01000025">
    <property type="protein sequence ID" value="KFF24703.1"/>
    <property type="molecule type" value="Genomic_DNA"/>
</dbReference>
<evidence type="ECO:0000313" key="1">
    <source>
        <dbReference type="EMBL" id="KFF24703.1"/>
    </source>
</evidence>